<dbReference type="EMBL" id="AB219063">
    <property type="protein sequence ID" value="BAE02553.1"/>
    <property type="molecule type" value="mRNA"/>
</dbReference>
<name>Q4R194_HAELO</name>
<feature type="signal peptide" evidence="1">
    <location>
        <begin position="1"/>
        <end position="24"/>
    </location>
</feature>
<gene>
    <name evidence="2" type="primary">HLSG-g33</name>
</gene>
<accession>Q4R194</accession>
<proteinExistence type="evidence at transcript level"/>
<keyword evidence="1" id="KW-0732">Signal</keyword>
<feature type="chain" id="PRO_5004242796" evidence="1">
    <location>
        <begin position="25"/>
        <end position="122"/>
    </location>
</feature>
<evidence type="ECO:0000313" key="2">
    <source>
        <dbReference type="EMBL" id="BAE02553.1"/>
    </source>
</evidence>
<protein>
    <submittedName>
        <fullName evidence="2">Uncharacterized protein HLSG-g33</fullName>
    </submittedName>
</protein>
<dbReference type="AlphaFoldDB" id="Q4R194"/>
<sequence length="122" mass="13937">MAEVRLISTAAFVLLCSLFISASSQYSYYWPFGYGGGYWGSISHYRPRMCLKYGEVYRVCQSSSCGERRCNQPWSQACSADCRTGCFCGPAFCRDRKNQCRRDQYSPPQNAHCVYTNTWGPK</sequence>
<organism evidence="2">
    <name type="scientific">Haemaphysalis longicornis</name>
    <name type="common">Bush tick</name>
    <dbReference type="NCBI Taxonomy" id="44386"/>
    <lineage>
        <taxon>Eukaryota</taxon>
        <taxon>Metazoa</taxon>
        <taxon>Ecdysozoa</taxon>
        <taxon>Arthropoda</taxon>
        <taxon>Chelicerata</taxon>
        <taxon>Arachnida</taxon>
        <taxon>Acari</taxon>
        <taxon>Parasitiformes</taxon>
        <taxon>Ixodida</taxon>
        <taxon>Ixodoidea</taxon>
        <taxon>Ixodidae</taxon>
        <taxon>Haemaphysalinae</taxon>
        <taxon>Haemaphysalis</taxon>
    </lineage>
</organism>
<reference evidence="2" key="1">
    <citation type="journal article" date="2005" name="J. Vet. Med. Sci.">
        <title>Random sequencing of cDNA library derived from partially-fed adult female Haemaphysalis longicornis salivary gland.</title>
        <authorList>
            <person name="Nakajima C."/>
            <person name="da Silva I."/>
            <person name="Imamura S."/>
            <person name="Konnai S."/>
            <person name="Ohashi K."/>
            <person name="Onuma M."/>
        </authorList>
    </citation>
    <scope>NUCLEOTIDE SEQUENCE</scope>
    <source>
        <tissue evidence="2">Salivary gland</tissue>
    </source>
</reference>
<evidence type="ECO:0000256" key="1">
    <source>
        <dbReference type="SAM" id="SignalP"/>
    </source>
</evidence>